<evidence type="ECO:0000313" key="2">
    <source>
        <dbReference type="EMBL" id="SEP54585.1"/>
    </source>
</evidence>
<sequence length="145" mass="16916">TEDEIQERLEQRLERQSVLHRKSNPLKLWMVIPQAVLEDLPGPPEVQREQLQHFVELAKLPHVDIQVLAKGTGVHRASHGPFTIMTFPIPGDSGLVYVETLIKGLFFEEADEIMRYKRIMDHLRARAKSQEQSTRLMKQLWKELQ</sequence>
<organism evidence="2 3">
    <name type="scientific">Amycolatopsis saalfeldensis</name>
    <dbReference type="NCBI Taxonomy" id="394193"/>
    <lineage>
        <taxon>Bacteria</taxon>
        <taxon>Bacillati</taxon>
        <taxon>Actinomycetota</taxon>
        <taxon>Actinomycetes</taxon>
        <taxon>Pseudonocardiales</taxon>
        <taxon>Pseudonocardiaceae</taxon>
        <taxon>Amycolatopsis</taxon>
    </lineage>
</organism>
<keyword evidence="3" id="KW-1185">Reference proteome</keyword>
<name>A0A1H8YQU6_9PSEU</name>
<proteinExistence type="predicted"/>
<evidence type="ECO:0000313" key="3">
    <source>
        <dbReference type="Proteomes" id="UP000198582"/>
    </source>
</evidence>
<dbReference type="Proteomes" id="UP000198582">
    <property type="component" value="Unassembled WGS sequence"/>
</dbReference>
<gene>
    <name evidence="2" type="ORF">SAMN04489732_1603</name>
</gene>
<dbReference type="AlphaFoldDB" id="A0A1H8YQU6"/>
<feature type="domain" description="DUF5753" evidence="1">
    <location>
        <begin position="2"/>
        <end position="138"/>
    </location>
</feature>
<dbReference type="RefSeq" id="WP_218157031.1">
    <property type="nucleotide sequence ID" value="NZ_FOEF01000060.1"/>
</dbReference>
<dbReference type="EMBL" id="FOEF01000060">
    <property type="protein sequence ID" value="SEP54585.1"/>
    <property type="molecule type" value="Genomic_DNA"/>
</dbReference>
<accession>A0A1H8YQU6</accession>
<dbReference type="STRING" id="394193.SAMN04489732_1603"/>
<evidence type="ECO:0000259" key="1">
    <source>
        <dbReference type="Pfam" id="PF19054"/>
    </source>
</evidence>
<dbReference type="Pfam" id="PF19054">
    <property type="entry name" value="DUF5753"/>
    <property type="match status" value="1"/>
</dbReference>
<reference evidence="2 3" key="1">
    <citation type="submission" date="2016-10" db="EMBL/GenBank/DDBJ databases">
        <authorList>
            <person name="de Groot N.N."/>
        </authorList>
    </citation>
    <scope>NUCLEOTIDE SEQUENCE [LARGE SCALE GENOMIC DNA]</scope>
    <source>
        <strain evidence="2 3">DSM 44993</strain>
    </source>
</reference>
<dbReference type="InterPro" id="IPR043917">
    <property type="entry name" value="DUF5753"/>
</dbReference>
<protein>
    <recommendedName>
        <fullName evidence="1">DUF5753 domain-containing protein</fullName>
    </recommendedName>
</protein>
<feature type="non-terminal residue" evidence="2">
    <location>
        <position position="1"/>
    </location>
</feature>